<reference evidence="3 4" key="1">
    <citation type="submission" date="2023-12" db="EMBL/GenBank/DDBJ databases">
        <title>Characterization of antibiotic resistance in Aeromonas spp. in hospital effluent.</title>
        <authorList>
            <person name="Negoseki B.R.S."/>
            <person name="Krul D."/>
            <person name="Siqueira A.C."/>
            <person name="Almeida M."/>
            <person name="Mesa D."/>
            <person name="Conte D."/>
            <person name="Dalla-Costa L.M."/>
        </authorList>
    </citation>
    <scope>NUCLEOTIDE SEQUENCE [LARGE SCALE GENOMIC DNA]</scope>
    <source>
        <strain evidence="3 4">36v</strain>
    </source>
</reference>
<protein>
    <submittedName>
        <fullName evidence="3">Transposase</fullName>
    </submittedName>
</protein>
<dbReference type="RefSeq" id="WP_323581097.1">
    <property type="nucleotide sequence ID" value="NZ_JAYGOJ010000241.1"/>
</dbReference>
<dbReference type="PANTHER" id="PTHR37023">
    <property type="entry name" value="TRANSPOSASE"/>
    <property type="match status" value="1"/>
</dbReference>
<comment type="caution">
    <text evidence="3">The sequence shown here is derived from an EMBL/GenBank/DDBJ whole genome shotgun (WGS) entry which is preliminary data.</text>
</comment>
<accession>A0ABU5WCI9</accession>
<dbReference type="PANTHER" id="PTHR37023:SF1">
    <property type="entry name" value="ISSOD25 TRANSPOSASE TNPA_ISSOD25"/>
    <property type="match status" value="1"/>
</dbReference>
<proteinExistence type="predicted"/>
<dbReference type="InterPro" id="IPR007069">
    <property type="entry name" value="Transposase_32"/>
</dbReference>
<dbReference type="Pfam" id="PF14319">
    <property type="entry name" value="Zn_Tnp_IS91"/>
    <property type="match status" value="1"/>
</dbReference>
<evidence type="ECO:0000313" key="3">
    <source>
        <dbReference type="EMBL" id="MEA9438632.1"/>
    </source>
</evidence>
<sequence>MQTLLTDHFATYRAQHGASLPQLKAVARLQLCRTGALGAHVQCCPHGHIQGVWYNSCKHRSCPQCCALPQERWLLRVRSVLLDCPHHHMIFTLPAELHPLWRFNRERLAELLFTAVHRTLGAFSADPKYLAAMPGVMSCLHTWGRDLSLHPHLHCLLTHGGLNEAGDWIAPRKAVLFPQKPLMMVYRGKLLAALRRALLADELALPPGQSSQQCLNLCNQLGRKEWVVHCCQRYEHAAGVAKYLARYIKGGPLRNSQLLSVSKSQLRFRYQSHRTHTSAVAELSMETFLQRWLEHVPTPGKASIRYLGLYSSGGRRKLNLARQYFGQTPVNLPQLLGWQQYIARNWPASAICKACGAKLEHGSQVLPVRAAQ</sequence>
<evidence type="ECO:0000259" key="2">
    <source>
        <dbReference type="Pfam" id="PF14319"/>
    </source>
</evidence>
<dbReference type="Proteomes" id="UP001304847">
    <property type="component" value="Unassembled WGS sequence"/>
</dbReference>
<name>A0ABU5WCI9_AERCA</name>
<organism evidence="3 4">
    <name type="scientific">Aeromonas caviae</name>
    <name type="common">Aeromonas punctata</name>
    <dbReference type="NCBI Taxonomy" id="648"/>
    <lineage>
        <taxon>Bacteria</taxon>
        <taxon>Pseudomonadati</taxon>
        <taxon>Pseudomonadota</taxon>
        <taxon>Gammaproteobacteria</taxon>
        <taxon>Aeromonadales</taxon>
        <taxon>Aeromonadaceae</taxon>
        <taxon>Aeromonas</taxon>
    </lineage>
</organism>
<evidence type="ECO:0000259" key="1">
    <source>
        <dbReference type="Pfam" id="PF04986"/>
    </source>
</evidence>
<dbReference type="EMBL" id="JAYGOJ010000241">
    <property type="protein sequence ID" value="MEA9438632.1"/>
    <property type="molecule type" value="Genomic_DNA"/>
</dbReference>
<feature type="domain" description="Transposase IS801/IS1294" evidence="1">
    <location>
        <begin position="135"/>
        <end position="311"/>
    </location>
</feature>
<evidence type="ECO:0000313" key="4">
    <source>
        <dbReference type="Proteomes" id="UP001304847"/>
    </source>
</evidence>
<gene>
    <name evidence="3" type="ORF">VCX44_23255</name>
</gene>
<keyword evidence="4" id="KW-1185">Reference proteome</keyword>
<dbReference type="Pfam" id="PF04986">
    <property type="entry name" value="Y2_Tnp"/>
    <property type="match status" value="1"/>
</dbReference>
<dbReference type="InterPro" id="IPR026889">
    <property type="entry name" value="Zn_Tnp"/>
</dbReference>
<feature type="domain" description="Transposase zinc-binding" evidence="2">
    <location>
        <begin position="5"/>
        <end position="93"/>
    </location>
</feature>